<dbReference type="EMBL" id="MU157826">
    <property type="protein sequence ID" value="KAF9534408.1"/>
    <property type="molecule type" value="Genomic_DNA"/>
</dbReference>
<feature type="domain" description="Carbohydrate kinase PfkB" evidence="1">
    <location>
        <begin position="25"/>
        <end position="301"/>
    </location>
</feature>
<keyword evidence="3" id="KW-1185">Reference proteome</keyword>
<gene>
    <name evidence="2" type="ORF">CPB83DRAFT_902337</name>
</gene>
<name>A0A9P6JVW0_9AGAR</name>
<evidence type="ECO:0000313" key="2">
    <source>
        <dbReference type="EMBL" id="KAF9534408.1"/>
    </source>
</evidence>
<evidence type="ECO:0000313" key="3">
    <source>
        <dbReference type="Proteomes" id="UP000807306"/>
    </source>
</evidence>
<dbReference type="InterPro" id="IPR011611">
    <property type="entry name" value="PfkB_dom"/>
</dbReference>
<dbReference type="InterPro" id="IPR029056">
    <property type="entry name" value="Ribokinase-like"/>
</dbReference>
<dbReference type="Gene3D" id="3.40.1190.20">
    <property type="match status" value="1"/>
</dbReference>
<accession>A0A9P6JVW0</accession>
<sequence length="334" mass="36561">MDHRKTFVTLGMFIIDEFSFTDEQGNPTGRTLAPQIGGGGTYAAIGARIWLPAERVGMVVDKGNDFPRDIEEKLVAYGKDMWLFRDQPNRGTTRAVNSYRGEQRGFEYSTPRMRLTPNDLKGNPLENPKVLHFICSPTRASAIISELETGWSSTTVYEPIPYRCTPEELPALKQVLPHISILSPNAEEALALLALPSPASKETIERAADKFLEFGVGQSGSGWVIIRSGALGAYVKSRDIVGTWVEAFWSTNESEKVVDVTGAGNSFLGGLSAGLELSSGDVLGATLYASVSASFTIEQEGLPLVTQSLDETWNGDRPLRRLQVLRERCGRMSN</sequence>
<evidence type="ECO:0000259" key="1">
    <source>
        <dbReference type="Pfam" id="PF00294"/>
    </source>
</evidence>
<dbReference type="OrthoDB" id="497927at2759"/>
<reference evidence="2" key="1">
    <citation type="submission" date="2020-11" db="EMBL/GenBank/DDBJ databases">
        <authorList>
            <consortium name="DOE Joint Genome Institute"/>
            <person name="Ahrendt S."/>
            <person name="Riley R."/>
            <person name="Andreopoulos W."/>
            <person name="Labutti K."/>
            <person name="Pangilinan J."/>
            <person name="Ruiz-Duenas F.J."/>
            <person name="Barrasa J.M."/>
            <person name="Sanchez-Garcia M."/>
            <person name="Camarero S."/>
            <person name="Miyauchi S."/>
            <person name="Serrano A."/>
            <person name="Linde D."/>
            <person name="Babiker R."/>
            <person name="Drula E."/>
            <person name="Ayuso-Fernandez I."/>
            <person name="Pacheco R."/>
            <person name="Padilla G."/>
            <person name="Ferreira P."/>
            <person name="Barriuso J."/>
            <person name="Kellner H."/>
            <person name="Castanera R."/>
            <person name="Alfaro M."/>
            <person name="Ramirez L."/>
            <person name="Pisabarro A.G."/>
            <person name="Kuo A."/>
            <person name="Tritt A."/>
            <person name="Lipzen A."/>
            <person name="He G."/>
            <person name="Yan M."/>
            <person name="Ng V."/>
            <person name="Cullen D."/>
            <person name="Martin F."/>
            <person name="Rosso M.-N."/>
            <person name="Henrissat B."/>
            <person name="Hibbett D."/>
            <person name="Martinez A.T."/>
            <person name="Grigoriev I.V."/>
        </authorList>
    </citation>
    <scope>NUCLEOTIDE SEQUENCE</scope>
    <source>
        <strain evidence="2">CBS 506.95</strain>
    </source>
</reference>
<dbReference type="PANTHER" id="PTHR47098:SF2">
    <property type="entry name" value="PROTEIN MAK32"/>
    <property type="match status" value="1"/>
</dbReference>
<comment type="caution">
    <text evidence="2">The sequence shown here is derived from an EMBL/GenBank/DDBJ whole genome shotgun (WGS) entry which is preliminary data.</text>
</comment>
<organism evidence="2 3">
    <name type="scientific">Crepidotus variabilis</name>
    <dbReference type="NCBI Taxonomy" id="179855"/>
    <lineage>
        <taxon>Eukaryota</taxon>
        <taxon>Fungi</taxon>
        <taxon>Dikarya</taxon>
        <taxon>Basidiomycota</taxon>
        <taxon>Agaricomycotina</taxon>
        <taxon>Agaricomycetes</taxon>
        <taxon>Agaricomycetidae</taxon>
        <taxon>Agaricales</taxon>
        <taxon>Agaricineae</taxon>
        <taxon>Crepidotaceae</taxon>
        <taxon>Crepidotus</taxon>
    </lineage>
</organism>
<protein>
    <submittedName>
        <fullName evidence="2">Ribokinase-like protein</fullName>
    </submittedName>
</protein>
<dbReference type="PANTHER" id="PTHR47098">
    <property type="entry name" value="PROTEIN MAK32"/>
    <property type="match status" value="1"/>
</dbReference>
<proteinExistence type="predicted"/>
<dbReference type="Proteomes" id="UP000807306">
    <property type="component" value="Unassembled WGS sequence"/>
</dbReference>
<dbReference type="AlphaFoldDB" id="A0A9P6JVW0"/>
<dbReference type="Pfam" id="PF00294">
    <property type="entry name" value="PfkB"/>
    <property type="match status" value="1"/>
</dbReference>
<dbReference type="SUPFAM" id="SSF53613">
    <property type="entry name" value="Ribokinase-like"/>
    <property type="match status" value="1"/>
</dbReference>